<keyword evidence="3" id="KW-1185">Reference proteome</keyword>
<dbReference type="RefSeq" id="WP_130108728.1">
    <property type="nucleotide sequence ID" value="NZ_CP035806.1"/>
</dbReference>
<evidence type="ECO:0000313" key="2">
    <source>
        <dbReference type="EMBL" id="QBE47570.1"/>
    </source>
</evidence>
<accession>A0A4P6KC49</accession>
<dbReference type="PANTHER" id="PTHR43591:SF24">
    <property type="entry name" value="2-METHOXY-6-POLYPRENYL-1,4-BENZOQUINOL METHYLASE, MITOCHONDRIAL"/>
    <property type="match status" value="1"/>
</dbReference>
<dbReference type="Gene3D" id="3.40.50.150">
    <property type="entry name" value="Vaccinia Virus protein VP39"/>
    <property type="match status" value="1"/>
</dbReference>
<evidence type="ECO:0000313" key="3">
    <source>
        <dbReference type="Proteomes" id="UP000289260"/>
    </source>
</evidence>
<dbReference type="OrthoDB" id="9795634at2"/>
<keyword evidence="2" id="KW-0808">Transferase</keyword>
<gene>
    <name evidence="2" type="ORF">EVS81_00925</name>
</gene>
<name>A0A4P6KC49_9MICO</name>
<dbReference type="GO" id="GO:0008168">
    <property type="term" value="F:methyltransferase activity"/>
    <property type="evidence" value="ECO:0007669"/>
    <property type="project" value="UniProtKB-KW"/>
</dbReference>
<reference evidence="2 3" key="1">
    <citation type="submission" date="2019-02" db="EMBL/GenBank/DDBJ databases">
        <authorList>
            <person name="Sun L."/>
            <person name="Pan D."/>
            <person name="Wu X."/>
        </authorList>
    </citation>
    <scope>NUCLEOTIDE SEQUENCE [LARGE SCALE GENOMIC DNA]</scope>
    <source>
        <strain evidence="2 3">JW-1</strain>
    </source>
</reference>
<dbReference type="PANTHER" id="PTHR43591">
    <property type="entry name" value="METHYLTRANSFERASE"/>
    <property type="match status" value="1"/>
</dbReference>
<protein>
    <submittedName>
        <fullName evidence="2">Methyltransferase domain-containing protein</fullName>
    </submittedName>
</protein>
<feature type="domain" description="Methyltransferase" evidence="1">
    <location>
        <begin position="35"/>
        <end position="142"/>
    </location>
</feature>
<evidence type="ECO:0000259" key="1">
    <source>
        <dbReference type="Pfam" id="PF13847"/>
    </source>
</evidence>
<dbReference type="Pfam" id="PF13847">
    <property type="entry name" value="Methyltransf_31"/>
    <property type="match status" value="1"/>
</dbReference>
<dbReference type="AlphaFoldDB" id="A0A4P6KC49"/>
<sequence length="267" mass="28827">MADAYTHGHHASVLRSHTWRTAENSAAYLLPRLRPGAKVLDIGAGPGTITADFARLVAPGRVVGVDASAEVVQKAATDAAPLGLENLSFATGDAYALDIADRSFDVVHAHQVLQHVADPVRMLGEMRRVTAPGGAVAARDVDYEGVIWSPGSPELADWLALYLQVHRGVSGEPAAGRHLKAWARRAGLTDVTCSASLWLFESDEDRAWWGGMWEERAVASAFADNAIRLGLADRDRLERISAGWRRWADDPDGWLLMPHAEIVATVG</sequence>
<keyword evidence="2" id="KW-0489">Methyltransferase</keyword>
<dbReference type="InterPro" id="IPR029063">
    <property type="entry name" value="SAM-dependent_MTases_sf"/>
</dbReference>
<dbReference type="EMBL" id="CP035806">
    <property type="protein sequence ID" value="QBE47570.1"/>
    <property type="molecule type" value="Genomic_DNA"/>
</dbReference>
<dbReference type="InterPro" id="IPR025714">
    <property type="entry name" value="Methyltranfer_dom"/>
</dbReference>
<dbReference type="KEGG" id="ltr:EVS81_00925"/>
<dbReference type="Proteomes" id="UP000289260">
    <property type="component" value="Chromosome"/>
</dbReference>
<dbReference type="SUPFAM" id="SSF53335">
    <property type="entry name" value="S-adenosyl-L-methionine-dependent methyltransferases"/>
    <property type="match status" value="1"/>
</dbReference>
<dbReference type="CDD" id="cd02440">
    <property type="entry name" value="AdoMet_MTases"/>
    <property type="match status" value="1"/>
</dbReference>
<proteinExistence type="predicted"/>
<dbReference type="GO" id="GO:0032259">
    <property type="term" value="P:methylation"/>
    <property type="evidence" value="ECO:0007669"/>
    <property type="project" value="UniProtKB-KW"/>
</dbReference>
<organism evidence="2 3">
    <name type="scientific">Leucobacter triazinivorans</name>
    <dbReference type="NCBI Taxonomy" id="1784719"/>
    <lineage>
        <taxon>Bacteria</taxon>
        <taxon>Bacillati</taxon>
        <taxon>Actinomycetota</taxon>
        <taxon>Actinomycetes</taxon>
        <taxon>Micrococcales</taxon>
        <taxon>Microbacteriaceae</taxon>
        <taxon>Leucobacter</taxon>
    </lineage>
</organism>